<proteinExistence type="predicted"/>
<dbReference type="Pfam" id="PF25597">
    <property type="entry name" value="SH3_retrovirus"/>
    <property type="match status" value="1"/>
</dbReference>
<dbReference type="InterPro" id="IPR057670">
    <property type="entry name" value="SH3_retrovirus"/>
</dbReference>
<name>A0A699J3M5_TANCI</name>
<sequence>KKQKENVSNIANQMKHKARIWKPNNVGSKERLASPKPIKPRIRLRWSPTGKMFDIKGKLIASGESNSDNACTPNHQEPTIQRFLNSNFSLGRVYFIEGLGHNLFSVGQFCDSDLEVAFRRNTCFLRNLEGVNLLKGNCTINLYTINLHDMASASPICLMARATSTKSLLWHQRKPDISFLYVFGALCYPKNDREDIGKLDAKGDIGFFIGYSANFCAYGVYNRRTKKIMETLNVTFDDLSTMAYVHFSA</sequence>
<protein>
    <submittedName>
        <fullName evidence="2">Integrase, catalytic region, zinc finger, CCHC-type, peptidase aspartic, catalytic</fullName>
    </submittedName>
</protein>
<dbReference type="EMBL" id="BKCJ010367391">
    <property type="protein sequence ID" value="GFA09024.1"/>
    <property type="molecule type" value="Genomic_DNA"/>
</dbReference>
<organism evidence="2">
    <name type="scientific">Tanacetum cinerariifolium</name>
    <name type="common">Dalmatian daisy</name>
    <name type="synonym">Chrysanthemum cinerariifolium</name>
    <dbReference type="NCBI Taxonomy" id="118510"/>
    <lineage>
        <taxon>Eukaryota</taxon>
        <taxon>Viridiplantae</taxon>
        <taxon>Streptophyta</taxon>
        <taxon>Embryophyta</taxon>
        <taxon>Tracheophyta</taxon>
        <taxon>Spermatophyta</taxon>
        <taxon>Magnoliopsida</taxon>
        <taxon>eudicotyledons</taxon>
        <taxon>Gunneridae</taxon>
        <taxon>Pentapetalae</taxon>
        <taxon>asterids</taxon>
        <taxon>campanulids</taxon>
        <taxon>Asterales</taxon>
        <taxon>Asteraceae</taxon>
        <taxon>Asteroideae</taxon>
        <taxon>Anthemideae</taxon>
        <taxon>Anthemidinae</taxon>
        <taxon>Tanacetum</taxon>
    </lineage>
</organism>
<accession>A0A699J3M5</accession>
<reference evidence="2" key="1">
    <citation type="journal article" date="2019" name="Sci. Rep.">
        <title>Draft genome of Tanacetum cinerariifolium, the natural source of mosquito coil.</title>
        <authorList>
            <person name="Yamashiro T."/>
            <person name="Shiraishi A."/>
            <person name="Satake H."/>
            <person name="Nakayama K."/>
        </authorList>
    </citation>
    <scope>NUCLEOTIDE SEQUENCE</scope>
</reference>
<dbReference type="AlphaFoldDB" id="A0A699J3M5"/>
<evidence type="ECO:0000259" key="1">
    <source>
        <dbReference type="Pfam" id="PF25597"/>
    </source>
</evidence>
<gene>
    <name evidence="2" type="ORF">Tci_580996</name>
</gene>
<feature type="non-terminal residue" evidence="2">
    <location>
        <position position="1"/>
    </location>
</feature>
<evidence type="ECO:0000313" key="2">
    <source>
        <dbReference type="EMBL" id="GFA09024.1"/>
    </source>
</evidence>
<feature type="domain" description="Retroviral polymerase SH3-like" evidence="1">
    <location>
        <begin position="186"/>
        <end position="239"/>
    </location>
</feature>
<comment type="caution">
    <text evidence="2">The sequence shown here is derived from an EMBL/GenBank/DDBJ whole genome shotgun (WGS) entry which is preliminary data.</text>
</comment>